<dbReference type="Proteomes" id="UP000604475">
    <property type="component" value="Unassembled WGS sequence"/>
</dbReference>
<proteinExistence type="predicted"/>
<gene>
    <name evidence="1" type="ORF">I7412_05160</name>
</gene>
<evidence type="ECO:0000313" key="2">
    <source>
        <dbReference type="Proteomes" id="UP000604475"/>
    </source>
</evidence>
<evidence type="ECO:0000313" key="1">
    <source>
        <dbReference type="EMBL" id="MBL7626567.1"/>
    </source>
</evidence>
<name>A0A937UM78_9ACTN</name>
<reference evidence="1" key="1">
    <citation type="submission" date="2020-12" db="EMBL/GenBank/DDBJ databases">
        <title>Genomic characterization of non-nitrogen-fixing Frankia strains.</title>
        <authorList>
            <person name="Carlos-Shanley C."/>
            <person name="Guerra T."/>
            <person name="Hahn D."/>
        </authorList>
    </citation>
    <scope>NUCLEOTIDE SEQUENCE</scope>
    <source>
        <strain evidence="1">CN6</strain>
    </source>
</reference>
<dbReference type="Pfam" id="PF10049">
    <property type="entry name" value="DUF2283"/>
    <property type="match status" value="1"/>
</dbReference>
<dbReference type="InterPro" id="IPR019270">
    <property type="entry name" value="DUF2283"/>
</dbReference>
<comment type="caution">
    <text evidence="1">The sequence shown here is derived from an EMBL/GenBank/DDBJ whole genome shotgun (WGS) entry which is preliminary data.</text>
</comment>
<keyword evidence="2" id="KW-1185">Reference proteome</keyword>
<dbReference type="AlphaFoldDB" id="A0A937UM78"/>
<sequence>MTMYAEARIPLICTYDSDADAAYIYLEHPIPPAAARVLPFDPSQGMFSLDLDAAGHVLGLEILGARARLPPALLQAMLKHDSDQIEKGDGLP</sequence>
<dbReference type="EMBL" id="JAEACQ010000143">
    <property type="protein sequence ID" value="MBL7626567.1"/>
    <property type="molecule type" value="Genomic_DNA"/>
</dbReference>
<protein>
    <submittedName>
        <fullName evidence="1">DUF2283 domain-containing protein</fullName>
    </submittedName>
</protein>
<organism evidence="1 2">
    <name type="scientific">Frankia nepalensis</name>
    <dbReference type="NCBI Taxonomy" id="1836974"/>
    <lineage>
        <taxon>Bacteria</taxon>
        <taxon>Bacillati</taxon>
        <taxon>Actinomycetota</taxon>
        <taxon>Actinomycetes</taxon>
        <taxon>Frankiales</taxon>
        <taxon>Frankiaceae</taxon>
        <taxon>Frankia</taxon>
    </lineage>
</organism>
<accession>A0A937UM78</accession>